<sequence length="129" mass="15076">MIKIFSSVLMSLTFIAIVNQRRQIEVERIVISNPNVEIDFEKDYDQSLKVYYDVDKELLLISNLDRALEVKKRGRYGLYGKSDFIYIKPINTDQLRGAVAKLSEYALVEHISLYEMLIMHKEAKINSEK</sequence>
<accession>A0ABX5Q2L8</accession>
<keyword evidence="2" id="KW-1185">Reference proteome</keyword>
<name>A0ABX5Q2L8_9FLAO</name>
<protein>
    <submittedName>
        <fullName evidence="1">Uncharacterized protein</fullName>
    </submittedName>
</protein>
<evidence type="ECO:0000313" key="2">
    <source>
        <dbReference type="Proteomes" id="UP000248584"/>
    </source>
</evidence>
<comment type="caution">
    <text evidence="1">The sequence shown here is derived from an EMBL/GenBank/DDBJ whole genome shotgun (WGS) entry which is preliminary data.</text>
</comment>
<gene>
    <name evidence="1" type="ORF">LX97_01150</name>
</gene>
<dbReference type="EMBL" id="QKZR01000001">
    <property type="protein sequence ID" value="PZX44141.1"/>
    <property type="molecule type" value="Genomic_DNA"/>
</dbReference>
<dbReference type="Proteomes" id="UP000248584">
    <property type="component" value="Unassembled WGS sequence"/>
</dbReference>
<organism evidence="1 2">
    <name type="scientific">Nonlabens dokdonensis</name>
    <dbReference type="NCBI Taxonomy" id="328515"/>
    <lineage>
        <taxon>Bacteria</taxon>
        <taxon>Pseudomonadati</taxon>
        <taxon>Bacteroidota</taxon>
        <taxon>Flavobacteriia</taxon>
        <taxon>Flavobacteriales</taxon>
        <taxon>Flavobacteriaceae</taxon>
        <taxon>Nonlabens</taxon>
    </lineage>
</organism>
<reference evidence="1 2" key="1">
    <citation type="submission" date="2018-06" db="EMBL/GenBank/DDBJ databases">
        <title>Genomic Encyclopedia of Archaeal and Bacterial Type Strains, Phase II (KMG-II): from individual species to whole genera.</title>
        <authorList>
            <person name="Goeker M."/>
        </authorList>
    </citation>
    <scope>NUCLEOTIDE SEQUENCE [LARGE SCALE GENOMIC DNA]</scope>
    <source>
        <strain evidence="1 2">DSM 17205</strain>
    </source>
</reference>
<evidence type="ECO:0000313" key="1">
    <source>
        <dbReference type="EMBL" id="PZX44141.1"/>
    </source>
</evidence>
<proteinExistence type="predicted"/>